<accession>A0A0V1C1V6</accession>
<keyword evidence="2" id="KW-1185">Reference proteome</keyword>
<proteinExistence type="predicted"/>
<organism evidence="1 2">
    <name type="scientific">Trichinella spiralis</name>
    <name type="common">Trichina worm</name>
    <dbReference type="NCBI Taxonomy" id="6334"/>
    <lineage>
        <taxon>Eukaryota</taxon>
        <taxon>Metazoa</taxon>
        <taxon>Ecdysozoa</taxon>
        <taxon>Nematoda</taxon>
        <taxon>Enoplea</taxon>
        <taxon>Dorylaimia</taxon>
        <taxon>Trichinellida</taxon>
        <taxon>Trichinellidae</taxon>
        <taxon>Trichinella</taxon>
    </lineage>
</organism>
<comment type="caution">
    <text evidence="1">The sequence shown here is derived from an EMBL/GenBank/DDBJ whole genome shotgun (WGS) entry which is preliminary data.</text>
</comment>
<dbReference type="InParanoid" id="A0A0V1C1V6"/>
<dbReference type="AlphaFoldDB" id="A0A0V1C1V6"/>
<name>A0A0V1C1V6_TRISP</name>
<dbReference type="EMBL" id="JYDH01000002">
    <property type="protein sequence ID" value="KRY43200.1"/>
    <property type="molecule type" value="Genomic_DNA"/>
</dbReference>
<reference evidence="1 2" key="1">
    <citation type="submission" date="2015-01" db="EMBL/GenBank/DDBJ databases">
        <title>Evolution of Trichinella species and genotypes.</title>
        <authorList>
            <person name="Korhonen P.K."/>
            <person name="Edoardo P."/>
            <person name="Giuseppe L.R."/>
            <person name="Gasser R.B."/>
        </authorList>
    </citation>
    <scope>NUCLEOTIDE SEQUENCE [LARGE SCALE GENOMIC DNA]</scope>
    <source>
        <strain evidence="1">ISS3</strain>
    </source>
</reference>
<sequence>MLRKSGFRFESNCQVGRIVYTKLNPIVSSTSQNNALHRQQSKVSLVDVIVETEKILPETL</sequence>
<dbReference type="Proteomes" id="UP000054776">
    <property type="component" value="Unassembled WGS sequence"/>
</dbReference>
<gene>
    <name evidence="1" type="ORF">T01_11528</name>
</gene>
<protein>
    <submittedName>
        <fullName evidence="1">Uncharacterized protein</fullName>
    </submittedName>
</protein>
<evidence type="ECO:0000313" key="1">
    <source>
        <dbReference type="EMBL" id="KRY43200.1"/>
    </source>
</evidence>
<evidence type="ECO:0000313" key="2">
    <source>
        <dbReference type="Proteomes" id="UP000054776"/>
    </source>
</evidence>